<dbReference type="Proteomes" id="UP000014113">
    <property type="component" value="Unassembled WGS sequence"/>
</dbReference>
<dbReference type="STRING" id="1121865.OMW_01367"/>
<keyword evidence="2" id="KW-1185">Reference proteome</keyword>
<protein>
    <submittedName>
        <fullName evidence="1">Uncharacterized protein</fullName>
    </submittedName>
</protein>
<evidence type="ECO:0000313" key="1">
    <source>
        <dbReference type="EMBL" id="EOW80281.1"/>
    </source>
</evidence>
<proteinExistence type="predicted"/>
<sequence>MSKEKKVVPFQQPPVFSDEILDLIQVGTEITLYHTFRTKQQRTFIQDFDLLPKSEQDKLLACDRQAIARFAELIIKQLSASQQLEYYYEQNKDLFWSLVKK</sequence>
<dbReference type="EMBL" id="ASWJ01000009">
    <property type="protein sequence ID" value="EOW80281.1"/>
    <property type="molecule type" value="Genomic_DNA"/>
</dbReference>
<dbReference type="RefSeq" id="WP_016183508.1">
    <property type="nucleotide sequence ID" value="NZ_JXKI01000004.1"/>
</dbReference>
<name>S1NJB0_9ENTE</name>
<dbReference type="PATRIC" id="fig|1121865.3.peg.1328"/>
<organism evidence="1 2">
    <name type="scientific">Enterococcus columbae DSM 7374 = ATCC 51263</name>
    <dbReference type="NCBI Taxonomy" id="1121865"/>
    <lineage>
        <taxon>Bacteria</taxon>
        <taxon>Bacillati</taxon>
        <taxon>Bacillota</taxon>
        <taxon>Bacilli</taxon>
        <taxon>Lactobacillales</taxon>
        <taxon>Enterococcaceae</taxon>
        <taxon>Enterococcus</taxon>
    </lineage>
</organism>
<accession>S1NJB0</accession>
<dbReference type="eggNOG" id="ENOG503074W">
    <property type="taxonomic scope" value="Bacteria"/>
</dbReference>
<evidence type="ECO:0000313" key="2">
    <source>
        <dbReference type="Proteomes" id="UP000014113"/>
    </source>
</evidence>
<dbReference type="AlphaFoldDB" id="S1NJB0"/>
<reference evidence="1 2" key="1">
    <citation type="submission" date="2013-03" db="EMBL/GenBank/DDBJ databases">
        <title>The Genome Sequence of Enterococcus columbae ATCC_51263 (PacBio/Illumina hybrid assembly).</title>
        <authorList>
            <consortium name="The Broad Institute Genomics Platform"/>
            <consortium name="The Broad Institute Genome Sequencing Center for Infectious Disease"/>
            <person name="Earl A."/>
            <person name="Russ C."/>
            <person name="Gilmore M."/>
            <person name="Surin D."/>
            <person name="Walker B."/>
            <person name="Young S."/>
            <person name="Zeng Q."/>
            <person name="Gargeya S."/>
            <person name="Fitzgerald M."/>
            <person name="Haas B."/>
            <person name="Abouelleil A."/>
            <person name="Allen A.W."/>
            <person name="Alvarado L."/>
            <person name="Arachchi H.M."/>
            <person name="Berlin A.M."/>
            <person name="Chapman S.B."/>
            <person name="Gainer-Dewar J."/>
            <person name="Goldberg J."/>
            <person name="Griggs A."/>
            <person name="Gujja S."/>
            <person name="Hansen M."/>
            <person name="Howarth C."/>
            <person name="Imamovic A."/>
            <person name="Ireland A."/>
            <person name="Larimer J."/>
            <person name="McCowan C."/>
            <person name="Murphy C."/>
            <person name="Pearson M."/>
            <person name="Poon T.W."/>
            <person name="Priest M."/>
            <person name="Roberts A."/>
            <person name="Saif S."/>
            <person name="Shea T."/>
            <person name="Sisk P."/>
            <person name="Sykes S."/>
            <person name="Wortman J."/>
            <person name="Nusbaum C."/>
            <person name="Birren B."/>
        </authorList>
    </citation>
    <scope>NUCLEOTIDE SEQUENCE [LARGE SCALE GENOMIC DNA]</scope>
    <source>
        <strain evidence="1 2">ATCC 51263</strain>
    </source>
</reference>
<comment type="caution">
    <text evidence="1">The sequence shown here is derived from an EMBL/GenBank/DDBJ whole genome shotgun (WGS) entry which is preliminary data.</text>
</comment>
<gene>
    <name evidence="1" type="ORF">I568_01981</name>
</gene>